<dbReference type="PANTHER" id="PTHR10044:SF139">
    <property type="entry name" value="DEATH-ASSOCIATED INHIBITOR OF APOPTOSIS 2"/>
    <property type="match status" value="1"/>
</dbReference>
<dbReference type="Proteomes" id="UP001374579">
    <property type="component" value="Unassembled WGS sequence"/>
</dbReference>
<reference evidence="2 3" key="1">
    <citation type="submission" date="2024-02" db="EMBL/GenBank/DDBJ databases">
        <title>Chromosome-scale genome assembly of the rough periwinkle Littorina saxatilis.</title>
        <authorList>
            <person name="De Jode A."/>
            <person name="Faria R."/>
            <person name="Formenti G."/>
            <person name="Sims Y."/>
            <person name="Smith T.P."/>
            <person name="Tracey A."/>
            <person name="Wood J.M.D."/>
            <person name="Zagrodzka Z.B."/>
            <person name="Johannesson K."/>
            <person name="Butlin R.K."/>
            <person name="Leder E.H."/>
        </authorList>
    </citation>
    <scope>NUCLEOTIDE SEQUENCE [LARGE SCALE GENOMIC DNA]</scope>
    <source>
        <strain evidence="2">Snail1</strain>
        <tissue evidence="2">Muscle</tissue>
    </source>
</reference>
<dbReference type="EMBL" id="JBAMIC010000004">
    <property type="protein sequence ID" value="KAK7107651.1"/>
    <property type="molecule type" value="Genomic_DNA"/>
</dbReference>
<dbReference type="PANTHER" id="PTHR10044">
    <property type="entry name" value="INHIBITOR OF APOPTOSIS"/>
    <property type="match status" value="1"/>
</dbReference>
<proteinExistence type="predicted"/>
<dbReference type="Pfam" id="PF00653">
    <property type="entry name" value="BIR"/>
    <property type="match status" value="2"/>
</dbReference>
<dbReference type="InterPro" id="IPR001370">
    <property type="entry name" value="BIR_rpt"/>
</dbReference>
<accession>A0AAN9BJV9</accession>
<keyword evidence="3" id="KW-1185">Reference proteome</keyword>
<feature type="compositionally biased region" description="Polar residues" evidence="1">
    <location>
        <begin position="606"/>
        <end position="627"/>
    </location>
</feature>
<dbReference type="PROSITE" id="PS50143">
    <property type="entry name" value="BIR_REPEAT_2"/>
    <property type="match status" value="2"/>
</dbReference>
<protein>
    <submittedName>
        <fullName evidence="2">Uncharacterized protein</fullName>
    </submittedName>
</protein>
<evidence type="ECO:0000256" key="1">
    <source>
        <dbReference type="SAM" id="MobiDB-lite"/>
    </source>
</evidence>
<dbReference type="SUPFAM" id="SSF57924">
    <property type="entry name" value="Inhibitor of apoptosis (IAP) repeat"/>
    <property type="match status" value="2"/>
</dbReference>
<feature type="compositionally biased region" description="Basic and acidic residues" evidence="1">
    <location>
        <begin position="446"/>
        <end position="462"/>
    </location>
</feature>
<dbReference type="InterPro" id="IPR050784">
    <property type="entry name" value="IAP"/>
</dbReference>
<feature type="compositionally biased region" description="Polar residues" evidence="1">
    <location>
        <begin position="660"/>
        <end position="679"/>
    </location>
</feature>
<organism evidence="2 3">
    <name type="scientific">Littorina saxatilis</name>
    <dbReference type="NCBI Taxonomy" id="31220"/>
    <lineage>
        <taxon>Eukaryota</taxon>
        <taxon>Metazoa</taxon>
        <taxon>Spiralia</taxon>
        <taxon>Lophotrochozoa</taxon>
        <taxon>Mollusca</taxon>
        <taxon>Gastropoda</taxon>
        <taxon>Caenogastropoda</taxon>
        <taxon>Littorinimorpha</taxon>
        <taxon>Littorinoidea</taxon>
        <taxon>Littorinidae</taxon>
        <taxon>Littorina</taxon>
    </lineage>
</organism>
<name>A0AAN9BJV9_9CAEN</name>
<feature type="compositionally biased region" description="Polar residues" evidence="1">
    <location>
        <begin position="803"/>
        <end position="826"/>
    </location>
</feature>
<feature type="region of interest" description="Disordered" evidence="1">
    <location>
        <begin position="792"/>
        <end position="834"/>
    </location>
</feature>
<comment type="caution">
    <text evidence="2">The sequence shown here is derived from an EMBL/GenBank/DDBJ whole genome shotgun (WGS) entry which is preliminary data.</text>
</comment>
<sequence length="885" mass="98366">MSSARKLFYFERLKITLILLMLVCFETLSFNQRIFTCHPEAEQQPANSSPSRDNLKLENCRTPLLTARYNQSSQHDSLQFLDAEYQQHNICVAPSDENDNFSLHSDLKSTYISRAVITLPLMETLHTHDISISLKRQLNDEQRRLSHCALRLFQMKSSEKNKKIPKTKVEKSETLGCLQHPRAKESLHGTKEPSGQRVKWAVPAQCMENTSSDDCKEHGECQKPENQLPCNCLSPQAESMEYQRLHTSICSFHTETVALLNERIFYRDETLRKTKLTSSGRRCQRLGSRAWNVDVVPNPKGQAQRNSLKLQIPQEELSSVEQNGQGKSGNRSLVDLLLMSEHQRTGFSEAGGGSILMQLLVSLATIMLVLGDHSRQKKEQQIKYRLHLLLPRLGAYNRTARMNTDTHNKRINTEPCPLESFGRNAGHQNSQDEDNEVVAENARTSQSHESHSLKEKGRHFSDSESPGINIFQQTLAWVCPATAFLPSMTSADSNFLDHVGYRLASLAALPSSCSLSRVRLADAGFHFNPRTNRSAVVCHKCGAALSLDTSTQDATFTSPLAFHRQSSPRCPFLASVLDQFTEMPLGSATAQQEYDSSAVAARQPSCELSASSTQPTPVSFASRQVGGTNHADGRDLSEDSDGIFPAPTNSSRPATGYTLALSNTTTDRPSTGPQQSRQTPPAGRQVRDSAEERPHLDLGSAVYPQFSTAQSRLATFQNWPLLNVFLPQTLVSLGFYYAGYADCVRCFYCGVGLKSWDENDDPLVEHVRWRPQCVYLLATKGRQHIHSVINRTGNTGGHDDSEVQATTLPQRQQRQTAPTLNISRTGQAAVRDGPVARTGSDLSVIRQQLLVMGFSAEDIDRAQERLGSTGGSDDLDRLLATLIPE</sequence>
<dbReference type="Gene3D" id="1.10.1170.10">
    <property type="entry name" value="Inhibitor Of Apoptosis Protein (2mihbC-IAP-1), Chain A"/>
    <property type="match status" value="2"/>
</dbReference>
<feature type="region of interest" description="Disordered" evidence="1">
    <location>
        <begin position="605"/>
        <end position="692"/>
    </location>
</feature>
<dbReference type="GO" id="GO:0005737">
    <property type="term" value="C:cytoplasm"/>
    <property type="evidence" value="ECO:0007669"/>
    <property type="project" value="TreeGrafter"/>
</dbReference>
<dbReference type="SMART" id="SM00238">
    <property type="entry name" value="BIR"/>
    <property type="match status" value="2"/>
</dbReference>
<evidence type="ECO:0000313" key="2">
    <source>
        <dbReference type="EMBL" id="KAK7107651.1"/>
    </source>
</evidence>
<evidence type="ECO:0000313" key="3">
    <source>
        <dbReference type="Proteomes" id="UP001374579"/>
    </source>
</evidence>
<dbReference type="AlphaFoldDB" id="A0AAN9BJV9"/>
<dbReference type="GO" id="GO:0005634">
    <property type="term" value="C:nucleus"/>
    <property type="evidence" value="ECO:0007669"/>
    <property type="project" value="TreeGrafter"/>
</dbReference>
<dbReference type="CDD" id="cd00022">
    <property type="entry name" value="BIR"/>
    <property type="match status" value="1"/>
</dbReference>
<feature type="region of interest" description="Disordered" evidence="1">
    <location>
        <begin position="403"/>
        <end position="464"/>
    </location>
</feature>
<gene>
    <name evidence="2" type="ORF">V1264_015540</name>
</gene>